<dbReference type="AlphaFoldDB" id="A0A4Q4TL42"/>
<evidence type="ECO:0000313" key="12">
    <source>
        <dbReference type="Proteomes" id="UP000293360"/>
    </source>
</evidence>
<protein>
    <recommendedName>
        <fullName evidence="7">Importin-95</fullName>
    </recommendedName>
    <alternativeName>
        <fullName evidence="8">Karyopherin-95</fullName>
    </alternativeName>
</protein>
<accession>A0A4Q4TL42</accession>
<dbReference type="InterPro" id="IPR040122">
    <property type="entry name" value="Importin_beta"/>
</dbReference>
<keyword evidence="5" id="KW-0677">Repeat</keyword>
<gene>
    <name evidence="11" type="ORF">DL764_002689</name>
</gene>
<dbReference type="InterPro" id="IPR021133">
    <property type="entry name" value="HEAT_type_2"/>
</dbReference>
<comment type="similarity">
    <text evidence="2">Belongs to the importin beta family. Importin beta-1 subfamily.</text>
</comment>
<name>A0A4Q4TL42_9PEZI</name>
<dbReference type="PROSITE" id="PS50077">
    <property type="entry name" value="HEAT_REPEAT"/>
    <property type="match status" value="1"/>
</dbReference>
<keyword evidence="6" id="KW-0653">Protein transport</keyword>
<evidence type="ECO:0000256" key="6">
    <source>
        <dbReference type="ARBA" id="ARBA00022927"/>
    </source>
</evidence>
<dbReference type="PANTHER" id="PTHR10527">
    <property type="entry name" value="IMPORTIN BETA"/>
    <property type="match status" value="1"/>
</dbReference>
<dbReference type="GO" id="GO:0005737">
    <property type="term" value="C:cytoplasm"/>
    <property type="evidence" value="ECO:0007669"/>
    <property type="project" value="UniProtKB-SubCell"/>
</dbReference>
<sequence>MADGDINIVLSNSLSPDAATRTGAEQQLTQAAETNFPLYLATLVQALADESTEANIRVAAGLALKNAFTTREFSRQQEIQAKWLQQTDQETKDRVKSLGLQTLSSNNAQAGQAAAQVIASIAAIELPRDQWSDLMATLVQNVSSGAPHQKQASLTCIGFICESQDADLRTALISHSNAILTAVVQGARKEETNNEVRLSAITALGDSLEFVGNNFKHEGERNYIMQVVCEATQAEDARIQQGAFGCLNRIMALYYENMRFYMEKALFGLTILGMKNEDEDVAKLAVEFWSTVCEEEINIEEDNAQVESSDQMRPFYNFARVATNEVVPTLLMLLTKQDEDATDDEYNLSRAAYQCLQLYAQAVGPNIIPPVIQFVEQHLRSEDWHYREAAVAAFGAIMEGPEEKVLEPIVKQALPILITMMEDNSTYVKDSTAYALGRITEACSEAIDPNTHLDPLIRSLFTGVHDSKMAASCCWALMNLAERFSGDIDGTSNLLTPHFNNSVQTLLTVTSQPSTDTAVRTTAYEVLSAFVQHAAQDSFPSIAELSNVIIKRLEETIPLQTQVVSIEDKIALEEMQTSLQAVLQAIIQRLDKEIAPQGDRIMQVSLQILSTTSGKSSVPESVFATISALANAMEEDFGKYMEAFTPFLYNALGNQEEPSLCSMAIGLVSDITRSMGERSQPYCDNFMNYLLNNLRSTNLSTQFKPAILQCFGDIANAIGGHFETYLSVVAQVLQQAANVTASPEGSYEMFDYVISLREGIVDAWSGIIGAMKLSGKTQALQHYVQAIFHLLNLIANDMNRSEPLMRSTMGVIGDLADAFPNGELADAFRQDWLNVMIKETKTNREFQSRTIETARWAREQVKRQTSGGQAVMQQT</sequence>
<dbReference type="SMART" id="SM00913">
    <property type="entry name" value="IBN_N"/>
    <property type="match status" value="1"/>
</dbReference>
<dbReference type="Pfam" id="PF13513">
    <property type="entry name" value="HEAT_EZ"/>
    <property type="match status" value="1"/>
</dbReference>
<dbReference type="EMBL" id="QJNU01000104">
    <property type="protein sequence ID" value="RYP07142.1"/>
    <property type="molecule type" value="Genomic_DNA"/>
</dbReference>
<evidence type="ECO:0000313" key="11">
    <source>
        <dbReference type="EMBL" id="RYP07142.1"/>
    </source>
</evidence>
<evidence type="ECO:0000256" key="1">
    <source>
        <dbReference type="ARBA" id="ARBA00004496"/>
    </source>
</evidence>
<dbReference type="GO" id="GO:0031267">
    <property type="term" value="F:small GTPase binding"/>
    <property type="evidence" value="ECO:0007669"/>
    <property type="project" value="InterPro"/>
</dbReference>
<evidence type="ECO:0000256" key="2">
    <source>
        <dbReference type="ARBA" id="ARBA00010907"/>
    </source>
</evidence>
<dbReference type="OrthoDB" id="10263328at2759"/>
<dbReference type="GO" id="GO:0005634">
    <property type="term" value="C:nucleus"/>
    <property type="evidence" value="ECO:0007669"/>
    <property type="project" value="UniProtKB-ARBA"/>
</dbReference>
<dbReference type="InterPro" id="IPR001494">
    <property type="entry name" value="Importin-beta_N"/>
</dbReference>
<feature type="repeat" description="HEAT" evidence="9">
    <location>
        <begin position="413"/>
        <end position="451"/>
    </location>
</feature>
<dbReference type="Pfam" id="PF03810">
    <property type="entry name" value="IBN_N"/>
    <property type="match status" value="1"/>
</dbReference>
<dbReference type="InterPro" id="IPR016024">
    <property type="entry name" value="ARM-type_fold"/>
</dbReference>
<reference evidence="11 12" key="1">
    <citation type="submission" date="2018-06" db="EMBL/GenBank/DDBJ databases">
        <title>Complete Genomes of Monosporascus.</title>
        <authorList>
            <person name="Robinson A.J."/>
            <person name="Natvig D.O."/>
        </authorList>
    </citation>
    <scope>NUCLEOTIDE SEQUENCE [LARGE SCALE GENOMIC DNA]</scope>
    <source>
        <strain evidence="11 12">CBS 110550</strain>
    </source>
</reference>
<proteinExistence type="inferred from homology"/>
<evidence type="ECO:0000256" key="7">
    <source>
        <dbReference type="ARBA" id="ARBA00079884"/>
    </source>
</evidence>
<evidence type="ECO:0000256" key="9">
    <source>
        <dbReference type="PROSITE-ProRule" id="PRU00103"/>
    </source>
</evidence>
<dbReference type="GO" id="GO:0006606">
    <property type="term" value="P:protein import into nucleus"/>
    <property type="evidence" value="ECO:0007669"/>
    <property type="project" value="InterPro"/>
</dbReference>
<evidence type="ECO:0000256" key="3">
    <source>
        <dbReference type="ARBA" id="ARBA00022448"/>
    </source>
</evidence>
<keyword evidence="4" id="KW-0963">Cytoplasm</keyword>
<evidence type="ECO:0000259" key="10">
    <source>
        <dbReference type="PROSITE" id="PS50166"/>
    </source>
</evidence>
<keyword evidence="12" id="KW-1185">Reference proteome</keyword>
<evidence type="ECO:0000256" key="8">
    <source>
        <dbReference type="ARBA" id="ARBA00083566"/>
    </source>
</evidence>
<organism evidence="11 12">
    <name type="scientific">Monosporascus ibericus</name>
    <dbReference type="NCBI Taxonomy" id="155417"/>
    <lineage>
        <taxon>Eukaryota</taxon>
        <taxon>Fungi</taxon>
        <taxon>Dikarya</taxon>
        <taxon>Ascomycota</taxon>
        <taxon>Pezizomycotina</taxon>
        <taxon>Sordariomycetes</taxon>
        <taxon>Xylariomycetidae</taxon>
        <taxon>Xylariales</taxon>
        <taxon>Xylariales incertae sedis</taxon>
        <taxon>Monosporascus</taxon>
    </lineage>
</organism>
<evidence type="ECO:0000256" key="4">
    <source>
        <dbReference type="ARBA" id="ARBA00022490"/>
    </source>
</evidence>
<feature type="domain" description="Importin N-terminal" evidence="10">
    <location>
        <begin position="24"/>
        <end position="105"/>
    </location>
</feature>
<dbReference type="Pfam" id="PF25574">
    <property type="entry name" value="TPR_IMB1"/>
    <property type="match status" value="1"/>
</dbReference>
<dbReference type="Gene3D" id="1.25.10.10">
    <property type="entry name" value="Leucine-rich Repeat Variant"/>
    <property type="match status" value="1"/>
</dbReference>
<comment type="subcellular location">
    <subcellularLocation>
        <location evidence="1">Cytoplasm</location>
    </subcellularLocation>
</comment>
<dbReference type="FunFam" id="1.25.10.10:FF:000027">
    <property type="entry name" value="Importin subunit beta-1"/>
    <property type="match status" value="1"/>
</dbReference>
<dbReference type="STRING" id="155417.A0A4Q4TL42"/>
<evidence type="ECO:0000256" key="5">
    <source>
        <dbReference type="ARBA" id="ARBA00022737"/>
    </source>
</evidence>
<dbReference type="PROSITE" id="PS50166">
    <property type="entry name" value="IMPORTIN_B_NT"/>
    <property type="match status" value="1"/>
</dbReference>
<dbReference type="Proteomes" id="UP000293360">
    <property type="component" value="Unassembled WGS sequence"/>
</dbReference>
<comment type="caution">
    <text evidence="11">The sequence shown here is derived from an EMBL/GenBank/DDBJ whole genome shotgun (WGS) entry which is preliminary data.</text>
</comment>
<dbReference type="InterPro" id="IPR058584">
    <property type="entry name" value="IMB1_TNPO1-like_TPR"/>
</dbReference>
<dbReference type="InterPro" id="IPR011989">
    <property type="entry name" value="ARM-like"/>
</dbReference>
<dbReference type="SUPFAM" id="SSF48371">
    <property type="entry name" value="ARM repeat"/>
    <property type="match status" value="1"/>
</dbReference>
<keyword evidence="3" id="KW-0813">Transport</keyword>